<evidence type="ECO:0000313" key="8">
    <source>
        <dbReference type="EMBL" id="QGT78126.1"/>
    </source>
</evidence>
<dbReference type="Pfam" id="PF01790">
    <property type="entry name" value="LGT"/>
    <property type="match status" value="1"/>
</dbReference>
<feature type="transmembrane region" description="Helical" evidence="7">
    <location>
        <begin position="235"/>
        <end position="255"/>
    </location>
</feature>
<comment type="subcellular location">
    <subcellularLocation>
        <location evidence="7">Cell membrane</location>
        <topology evidence="7">Multi-pass membrane protein</topology>
    </subcellularLocation>
</comment>
<dbReference type="AlphaFoldDB" id="A0A6I6CUJ1"/>
<organism evidence="8 9">
    <name type="scientific">Guyparkeria halophila</name>
    <dbReference type="NCBI Taxonomy" id="47960"/>
    <lineage>
        <taxon>Bacteria</taxon>
        <taxon>Pseudomonadati</taxon>
        <taxon>Pseudomonadota</taxon>
        <taxon>Gammaproteobacteria</taxon>
        <taxon>Chromatiales</taxon>
        <taxon>Thioalkalibacteraceae</taxon>
        <taxon>Guyparkeria</taxon>
    </lineage>
</organism>
<keyword evidence="5 7" id="KW-1133">Transmembrane helix</keyword>
<name>A0A6I6CUJ1_9GAMM</name>
<evidence type="ECO:0000256" key="7">
    <source>
        <dbReference type="HAMAP-Rule" id="MF_01147"/>
    </source>
</evidence>
<dbReference type="InterPro" id="IPR001640">
    <property type="entry name" value="Lgt"/>
</dbReference>
<evidence type="ECO:0000256" key="4">
    <source>
        <dbReference type="ARBA" id="ARBA00022692"/>
    </source>
</evidence>
<sequence>MDYPAIDPIALQIGPLAIHWYGLMYLFGFAGAWALARLRVRRPDWPVSPVQVDDLLFYGALGVIVGGRVGYMLFYQPGMLIDSPLSLFALWDGGMSFHGGLLGVLVAMGLYARRQGLAFFTVTDFIAPLVPIGLFFGRIGNFINAELWGSPTSLPWGMVFPGAGPEPRHPSMLYEAFLEGLVLFVLLWVFSMKPRPRMAISGLFLLGYGVFRFAVEFVREPDAHIGYLAGGWLTMGHLLSAPMIVAGIALLAWAYRRGIMDRPAHTQPTTSSE</sequence>
<dbReference type="EC" id="2.5.1.145" evidence="7"/>
<comment type="function">
    <text evidence="7">Catalyzes the transfer of the diacylglyceryl group from phosphatidylglycerol to the sulfhydryl group of the N-terminal cysteine of a prolipoprotein, the first step in the formation of mature lipoproteins.</text>
</comment>
<dbReference type="KEGG" id="ghl:GM160_04005"/>
<dbReference type="GO" id="GO:0042158">
    <property type="term" value="P:lipoprotein biosynthetic process"/>
    <property type="evidence" value="ECO:0007669"/>
    <property type="project" value="UniProtKB-UniRule"/>
</dbReference>
<dbReference type="PANTHER" id="PTHR30589:SF0">
    <property type="entry name" value="PHOSPHATIDYLGLYCEROL--PROLIPOPROTEIN DIACYLGLYCERYL TRANSFERASE"/>
    <property type="match status" value="1"/>
</dbReference>
<dbReference type="EMBL" id="CP046415">
    <property type="protein sequence ID" value="QGT78126.1"/>
    <property type="molecule type" value="Genomic_DNA"/>
</dbReference>
<feature type="transmembrane region" description="Helical" evidence="7">
    <location>
        <begin position="172"/>
        <end position="191"/>
    </location>
</feature>
<dbReference type="RefSeq" id="WP_156573360.1">
    <property type="nucleotide sequence ID" value="NZ_CP046415.1"/>
</dbReference>
<evidence type="ECO:0000313" key="9">
    <source>
        <dbReference type="Proteomes" id="UP000427716"/>
    </source>
</evidence>
<keyword evidence="4 7" id="KW-0812">Transmembrane</keyword>
<accession>A0A6I6CUJ1</accession>
<dbReference type="GO" id="GO:0008961">
    <property type="term" value="F:phosphatidylglycerol-prolipoprotein diacylglyceryl transferase activity"/>
    <property type="evidence" value="ECO:0007669"/>
    <property type="project" value="UniProtKB-UniRule"/>
</dbReference>
<reference evidence="8 9" key="1">
    <citation type="submission" date="2019-11" db="EMBL/GenBank/DDBJ databases">
        <authorList>
            <person name="Zhang J."/>
            <person name="Sun C."/>
        </authorList>
    </citation>
    <scope>NUCLEOTIDE SEQUENCE [LARGE SCALE GENOMIC DNA]</scope>
    <source>
        <strain evidence="9">sp2</strain>
    </source>
</reference>
<comment type="similarity">
    <text evidence="1 7">Belongs to the Lgt family.</text>
</comment>
<comment type="pathway">
    <text evidence="7">Protein modification; lipoprotein biosynthesis (diacylglyceryl transfer).</text>
</comment>
<feature type="transmembrane region" description="Helical" evidence="7">
    <location>
        <begin position="18"/>
        <end position="35"/>
    </location>
</feature>
<keyword evidence="2 7" id="KW-1003">Cell membrane</keyword>
<feature type="transmembrane region" description="Helical" evidence="7">
    <location>
        <begin position="55"/>
        <end position="75"/>
    </location>
</feature>
<dbReference type="HAMAP" id="MF_01147">
    <property type="entry name" value="Lgt"/>
    <property type="match status" value="1"/>
</dbReference>
<dbReference type="UniPathway" id="UPA00664"/>
<dbReference type="PANTHER" id="PTHR30589">
    <property type="entry name" value="PROLIPOPROTEIN DIACYLGLYCERYL TRANSFERASE"/>
    <property type="match status" value="1"/>
</dbReference>
<keyword evidence="6 7" id="KW-0472">Membrane</keyword>
<keyword evidence="8" id="KW-0449">Lipoprotein</keyword>
<feature type="transmembrane region" description="Helical" evidence="7">
    <location>
        <begin position="198"/>
        <end position="215"/>
    </location>
</feature>
<dbReference type="Proteomes" id="UP000427716">
    <property type="component" value="Chromosome"/>
</dbReference>
<feature type="transmembrane region" description="Helical" evidence="7">
    <location>
        <begin position="119"/>
        <end position="139"/>
    </location>
</feature>
<evidence type="ECO:0000256" key="1">
    <source>
        <dbReference type="ARBA" id="ARBA00007150"/>
    </source>
</evidence>
<proteinExistence type="inferred from homology"/>
<evidence type="ECO:0000256" key="6">
    <source>
        <dbReference type="ARBA" id="ARBA00023136"/>
    </source>
</evidence>
<dbReference type="GO" id="GO:0005886">
    <property type="term" value="C:plasma membrane"/>
    <property type="evidence" value="ECO:0007669"/>
    <property type="project" value="UniProtKB-SubCell"/>
</dbReference>
<protein>
    <recommendedName>
        <fullName evidence="7">Phosphatidylglycerol--prolipoprotein diacylglyceryl transferase</fullName>
        <ecNumber evidence="7">2.5.1.145</ecNumber>
    </recommendedName>
</protein>
<gene>
    <name evidence="7" type="primary">lgt</name>
    <name evidence="8" type="ORF">GM160_04005</name>
</gene>
<evidence type="ECO:0000256" key="2">
    <source>
        <dbReference type="ARBA" id="ARBA00022475"/>
    </source>
</evidence>
<comment type="catalytic activity">
    <reaction evidence="7">
        <text>L-cysteinyl-[prolipoprotein] + a 1,2-diacyl-sn-glycero-3-phospho-(1'-sn-glycerol) = an S-1,2-diacyl-sn-glyceryl-L-cysteinyl-[prolipoprotein] + sn-glycerol 1-phosphate + H(+)</text>
        <dbReference type="Rhea" id="RHEA:56712"/>
        <dbReference type="Rhea" id="RHEA-COMP:14679"/>
        <dbReference type="Rhea" id="RHEA-COMP:14680"/>
        <dbReference type="ChEBI" id="CHEBI:15378"/>
        <dbReference type="ChEBI" id="CHEBI:29950"/>
        <dbReference type="ChEBI" id="CHEBI:57685"/>
        <dbReference type="ChEBI" id="CHEBI:64716"/>
        <dbReference type="ChEBI" id="CHEBI:140658"/>
        <dbReference type="EC" id="2.5.1.145"/>
    </reaction>
</comment>
<dbReference type="NCBIfam" id="TIGR00544">
    <property type="entry name" value="lgt"/>
    <property type="match status" value="1"/>
</dbReference>
<feature type="transmembrane region" description="Helical" evidence="7">
    <location>
        <begin position="95"/>
        <end position="112"/>
    </location>
</feature>
<keyword evidence="3 7" id="KW-0808">Transferase</keyword>
<evidence type="ECO:0000256" key="3">
    <source>
        <dbReference type="ARBA" id="ARBA00022679"/>
    </source>
</evidence>
<dbReference type="PROSITE" id="PS01311">
    <property type="entry name" value="LGT"/>
    <property type="match status" value="1"/>
</dbReference>
<keyword evidence="9" id="KW-1185">Reference proteome</keyword>
<feature type="binding site" evidence="7">
    <location>
        <position position="138"/>
    </location>
    <ligand>
        <name>a 1,2-diacyl-sn-glycero-3-phospho-(1'-sn-glycerol)</name>
        <dbReference type="ChEBI" id="CHEBI:64716"/>
    </ligand>
</feature>
<evidence type="ECO:0000256" key="5">
    <source>
        <dbReference type="ARBA" id="ARBA00022989"/>
    </source>
</evidence>